<accession>A0A828ZP90</accession>
<organism evidence="7 8">
    <name type="scientific">Enterococcus faecium EnGen0003</name>
    <dbReference type="NCBI Taxonomy" id="1138901"/>
    <lineage>
        <taxon>Bacteria</taxon>
        <taxon>Bacillati</taxon>
        <taxon>Bacillota</taxon>
        <taxon>Bacilli</taxon>
        <taxon>Lactobacillales</taxon>
        <taxon>Enterococcaceae</taxon>
        <taxon>Enterococcus</taxon>
    </lineage>
</organism>
<dbReference type="RefSeq" id="WP_002335304.1">
    <property type="nucleotide sequence ID" value="NZ_KB029694.1"/>
</dbReference>
<keyword evidence="3" id="KW-0378">Hydrolase</keyword>
<dbReference type="SUPFAM" id="SSF54001">
    <property type="entry name" value="Cysteine proteinases"/>
    <property type="match status" value="1"/>
</dbReference>
<feature type="non-terminal residue" evidence="7">
    <location>
        <position position="1"/>
    </location>
</feature>
<dbReference type="EMBL" id="AHXC01000011">
    <property type="protein sequence ID" value="ELB00568.1"/>
    <property type="molecule type" value="Genomic_DNA"/>
</dbReference>
<gene>
    <name evidence="7" type="ORF">OIE_05690</name>
</gene>
<comment type="caution">
    <text evidence="7">The sequence shown here is derived from an EMBL/GenBank/DDBJ whole genome shotgun (WGS) entry which is preliminary data.</text>
</comment>
<feature type="domain" description="NlpC/P60" evidence="6">
    <location>
        <begin position="102"/>
        <end position="219"/>
    </location>
</feature>
<dbReference type="PROSITE" id="PS51935">
    <property type="entry name" value="NLPC_P60"/>
    <property type="match status" value="1"/>
</dbReference>
<evidence type="ECO:0000256" key="5">
    <source>
        <dbReference type="SAM" id="MobiDB-lite"/>
    </source>
</evidence>
<keyword evidence="2" id="KW-0645">Protease</keyword>
<proteinExistence type="inferred from homology"/>
<sequence>EESTTAPESSTTEESTTAPESSTTEESTTVPESSTTEESTTVPESSTTEESTTVPETSTEESTTPAPTTPSTDQSVDPGNSTGSNATNNTTNTTPTPTPSGSVNGAAIVAEAYKYIGTPYVWGGKDPSGFDCSGFTRYVYLQVTGRDIGGWTVPQESAGTKISVSQAKAGDLLFWGSPGGTYHVAIALGGGQYIHAPQPGESVKVGSVQWFAPDFAVSM</sequence>
<evidence type="ECO:0000256" key="1">
    <source>
        <dbReference type="ARBA" id="ARBA00007074"/>
    </source>
</evidence>
<feature type="region of interest" description="Disordered" evidence="5">
    <location>
        <begin position="1"/>
        <end position="103"/>
    </location>
</feature>
<dbReference type="InterPro" id="IPR051202">
    <property type="entry name" value="Peptidase_C40"/>
</dbReference>
<evidence type="ECO:0000313" key="8">
    <source>
        <dbReference type="Proteomes" id="UP000010553"/>
    </source>
</evidence>
<dbReference type="PANTHER" id="PTHR47053:SF1">
    <property type="entry name" value="MUREIN DD-ENDOPEPTIDASE MEPH-RELATED"/>
    <property type="match status" value="1"/>
</dbReference>
<dbReference type="AlphaFoldDB" id="A0A828ZP90"/>
<evidence type="ECO:0000256" key="2">
    <source>
        <dbReference type="ARBA" id="ARBA00022670"/>
    </source>
</evidence>
<dbReference type="Pfam" id="PF00877">
    <property type="entry name" value="NLPC_P60"/>
    <property type="match status" value="1"/>
</dbReference>
<dbReference type="PANTHER" id="PTHR47053">
    <property type="entry name" value="MUREIN DD-ENDOPEPTIDASE MEPH-RELATED"/>
    <property type="match status" value="1"/>
</dbReference>
<dbReference type="Gene3D" id="3.90.1720.10">
    <property type="entry name" value="endopeptidase domain like (from Nostoc punctiforme)"/>
    <property type="match status" value="1"/>
</dbReference>
<evidence type="ECO:0000259" key="6">
    <source>
        <dbReference type="PROSITE" id="PS51935"/>
    </source>
</evidence>
<comment type="similarity">
    <text evidence="1">Belongs to the peptidase C40 family.</text>
</comment>
<protein>
    <recommendedName>
        <fullName evidence="6">NlpC/P60 domain-containing protein</fullName>
    </recommendedName>
</protein>
<reference evidence="7 8" key="1">
    <citation type="submission" date="2012-12" db="EMBL/GenBank/DDBJ databases">
        <title>The Genome Sequence of Enterococcus faecium E1590.</title>
        <authorList>
            <consortium name="The Broad Institute Genome Sequencing Platform"/>
            <consortium name="The Broad Institute Genome Sequencing Center for Infectious Disease"/>
            <person name="Earl A.M."/>
            <person name="Gilmore M.S."/>
            <person name="van Schaik W."/>
            <person name="Lebreton F."/>
            <person name="Willems R.J."/>
            <person name="Walker B."/>
            <person name="Young S.K."/>
            <person name="Zeng Q."/>
            <person name="Gargeya S."/>
            <person name="Fitzgerald M."/>
            <person name="Haas B."/>
            <person name="Abouelleil A."/>
            <person name="Alvarado L."/>
            <person name="Arachchi H.M."/>
            <person name="Berlin A.M."/>
            <person name="Chapman S.B."/>
            <person name="Dewar J."/>
            <person name="Goldberg J."/>
            <person name="Griggs A."/>
            <person name="Gujja S."/>
            <person name="Hansen M."/>
            <person name="Howarth C."/>
            <person name="Imamovic A."/>
            <person name="Larimer J."/>
            <person name="McCowan C."/>
            <person name="Murphy C."/>
            <person name="Neiman D."/>
            <person name="Pearson M."/>
            <person name="Priest M."/>
            <person name="Roberts A."/>
            <person name="Saif S."/>
            <person name="Shea T."/>
            <person name="Sisk P."/>
            <person name="Sykes S."/>
            <person name="Wortman J."/>
            <person name="Nusbaum C."/>
            <person name="Birren B."/>
        </authorList>
    </citation>
    <scope>NUCLEOTIDE SEQUENCE [LARGE SCALE GENOMIC DNA]</scope>
    <source>
        <strain evidence="7 8">E1590</strain>
    </source>
</reference>
<evidence type="ECO:0000313" key="7">
    <source>
        <dbReference type="EMBL" id="ELB00568.1"/>
    </source>
</evidence>
<dbReference type="GO" id="GO:0006508">
    <property type="term" value="P:proteolysis"/>
    <property type="evidence" value="ECO:0007669"/>
    <property type="project" value="UniProtKB-KW"/>
</dbReference>
<name>A0A828ZP90_ENTFC</name>
<dbReference type="InterPro" id="IPR038765">
    <property type="entry name" value="Papain-like_cys_pep_sf"/>
</dbReference>
<evidence type="ECO:0000256" key="4">
    <source>
        <dbReference type="ARBA" id="ARBA00022807"/>
    </source>
</evidence>
<evidence type="ECO:0000256" key="3">
    <source>
        <dbReference type="ARBA" id="ARBA00022801"/>
    </source>
</evidence>
<keyword evidence="4" id="KW-0788">Thiol protease</keyword>
<dbReference type="GO" id="GO:0008234">
    <property type="term" value="F:cysteine-type peptidase activity"/>
    <property type="evidence" value="ECO:0007669"/>
    <property type="project" value="UniProtKB-KW"/>
</dbReference>
<dbReference type="InterPro" id="IPR000064">
    <property type="entry name" value="NLP_P60_dom"/>
</dbReference>
<dbReference type="Proteomes" id="UP000010553">
    <property type="component" value="Unassembled WGS sequence"/>
</dbReference>